<name>A0A8J3CX69_9BACT</name>
<reference evidence="1" key="1">
    <citation type="journal article" date="2014" name="Int. J. Syst. Evol. Microbiol.">
        <title>Complete genome sequence of Corynebacterium casei LMG S-19264T (=DSM 44701T), isolated from a smear-ripened cheese.</title>
        <authorList>
            <consortium name="US DOE Joint Genome Institute (JGI-PGF)"/>
            <person name="Walter F."/>
            <person name="Albersmeier A."/>
            <person name="Kalinowski J."/>
            <person name="Ruckert C."/>
        </authorList>
    </citation>
    <scope>NUCLEOTIDE SEQUENCE</scope>
    <source>
        <strain evidence="1">KCTC 23224</strain>
    </source>
</reference>
<dbReference type="AlphaFoldDB" id="A0A8J3CX69"/>
<reference evidence="1" key="2">
    <citation type="submission" date="2020-09" db="EMBL/GenBank/DDBJ databases">
        <authorList>
            <person name="Sun Q."/>
            <person name="Kim S."/>
        </authorList>
    </citation>
    <scope>NUCLEOTIDE SEQUENCE</scope>
    <source>
        <strain evidence="1">KCTC 23224</strain>
    </source>
</reference>
<evidence type="ECO:0000313" key="2">
    <source>
        <dbReference type="Proteomes" id="UP000642809"/>
    </source>
</evidence>
<gene>
    <name evidence="1" type="ORF">GCM10008106_11840</name>
</gene>
<evidence type="ECO:0000313" key="1">
    <source>
        <dbReference type="EMBL" id="GHB32637.1"/>
    </source>
</evidence>
<protein>
    <recommendedName>
        <fullName evidence="3">TolB-like 6-blade propeller-like</fullName>
    </recommendedName>
</protein>
<dbReference type="Proteomes" id="UP000642809">
    <property type="component" value="Unassembled WGS sequence"/>
</dbReference>
<dbReference type="RefSeq" id="WP_189579561.1">
    <property type="nucleotide sequence ID" value="NZ_BMYF01000006.1"/>
</dbReference>
<sequence>MKLGNILLIFCSVLLFSCENVPIKQSKLFSEKDLPEKQLLSGEKFVLEEILNPRKILFKEGFLIIAESVSSKTESAITIIDSNTLEFVSHKGKIGFGPGELGIGYPLMDGLEKGFFWVYDTQQFNFSKFALQDSSQLAVEQIKALDVPFYATKAAWLSKNSFLVEMVDGWKKYYEVSTEKDTLKSLGDWREMFSFIKLPDGIKEVDIAPNVAASIFSSEMKGNPSKTKFVKAGIHTDFIDIIDWENQQILTLRGPVNESPKFSISESVGYDMASFDIRTLTNKYLDVYAGEASFFVLYSGKSFRQISESSNLNRIFEFDYKGNLLNNFRLDYPLYAFTMNEQKRKLFGITADEDPGIVVFEMGR</sequence>
<dbReference type="EMBL" id="BMYF01000006">
    <property type="protein sequence ID" value="GHB32637.1"/>
    <property type="molecule type" value="Genomic_DNA"/>
</dbReference>
<keyword evidence="2" id="KW-1185">Reference proteome</keyword>
<evidence type="ECO:0008006" key="3">
    <source>
        <dbReference type="Google" id="ProtNLM"/>
    </source>
</evidence>
<comment type="caution">
    <text evidence="1">The sequence shown here is derived from an EMBL/GenBank/DDBJ whole genome shotgun (WGS) entry which is preliminary data.</text>
</comment>
<proteinExistence type="predicted"/>
<organism evidence="1 2">
    <name type="scientific">Mongoliitalea lutea</name>
    <dbReference type="NCBI Taxonomy" id="849756"/>
    <lineage>
        <taxon>Bacteria</taxon>
        <taxon>Pseudomonadati</taxon>
        <taxon>Bacteroidota</taxon>
        <taxon>Cytophagia</taxon>
        <taxon>Cytophagales</taxon>
        <taxon>Cyclobacteriaceae</taxon>
        <taxon>Mongoliitalea</taxon>
    </lineage>
</organism>
<dbReference type="Pfam" id="PF15869">
    <property type="entry name" value="TolB_like"/>
    <property type="match status" value="1"/>
</dbReference>
<accession>A0A8J3CX69</accession>
<dbReference type="PROSITE" id="PS51257">
    <property type="entry name" value="PROKAR_LIPOPROTEIN"/>
    <property type="match status" value="1"/>
</dbReference>